<comment type="caution">
    <text evidence="1">The sequence shown here is derived from an EMBL/GenBank/DDBJ whole genome shotgun (WGS) entry which is preliminary data.</text>
</comment>
<reference evidence="1 2" key="1">
    <citation type="journal article" date="2019" name="Int. J. Syst. Evol. Microbiol.">
        <title>The Global Catalogue of Microorganisms (GCM) 10K type strain sequencing project: providing services to taxonomists for standard genome sequencing and annotation.</title>
        <authorList>
            <consortium name="The Broad Institute Genomics Platform"/>
            <consortium name="The Broad Institute Genome Sequencing Center for Infectious Disease"/>
            <person name="Wu L."/>
            <person name="Ma J."/>
        </authorList>
    </citation>
    <scope>NUCLEOTIDE SEQUENCE [LARGE SCALE GENOMIC DNA]</scope>
    <source>
        <strain evidence="1 2">JCM 16082</strain>
    </source>
</reference>
<sequence length="66" mass="7714">MKEYKVETLIFYSKFTLDKNHIAKDSQAGIQEKLNEYAKNGYKLVSTNSSNFGMALYIYLYFEKNA</sequence>
<gene>
    <name evidence="1" type="ORF">GCM10009117_17300</name>
</gene>
<protein>
    <recommendedName>
        <fullName evidence="3">DUF4177 domain-containing protein</fullName>
    </recommendedName>
</protein>
<dbReference type="Proteomes" id="UP001500507">
    <property type="component" value="Unassembled WGS sequence"/>
</dbReference>
<name>A0ABN1MHD6_9FLAO</name>
<dbReference type="EMBL" id="BAAAFG010000015">
    <property type="protein sequence ID" value="GAA0872583.1"/>
    <property type="molecule type" value="Genomic_DNA"/>
</dbReference>
<dbReference type="RefSeq" id="WP_343766150.1">
    <property type="nucleotide sequence ID" value="NZ_BAAAFG010000015.1"/>
</dbReference>
<evidence type="ECO:0000313" key="1">
    <source>
        <dbReference type="EMBL" id="GAA0872583.1"/>
    </source>
</evidence>
<evidence type="ECO:0008006" key="3">
    <source>
        <dbReference type="Google" id="ProtNLM"/>
    </source>
</evidence>
<organism evidence="1 2">
    <name type="scientific">Gangjinia marincola</name>
    <dbReference type="NCBI Taxonomy" id="578463"/>
    <lineage>
        <taxon>Bacteria</taxon>
        <taxon>Pseudomonadati</taxon>
        <taxon>Bacteroidota</taxon>
        <taxon>Flavobacteriia</taxon>
        <taxon>Flavobacteriales</taxon>
        <taxon>Flavobacteriaceae</taxon>
        <taxon>Gangjinia</taxon>
    </lineage>
</organism>
<proteinExistence type="predicted"/>
<evidence type="ECO:0000313" key="2">
    <source>
        <dbReference type="Proteomes" id="UP001500507"/>
    </source>
</evidence>
<keyword evidence="2" id="KW-1185">Reference proteome</keyword>
<accession>A0ABN1MHD6</accession>